<dbReference type="SUPFAM" id="SSF51905">
    <property type="entry name" value="FAD/NAD(P)-binding domain"/>
    <property type="match status" value="1"/>
</dbReference>
<keyword evidence="8" id="KW-0274">FAD</keyword>
<dbReference type="InterPro" id="IPR000172">
    <property type="entry name" value="GMC_OxRdtase_N"/>
</dbReference>
<comment type="similarity">
    <text evidence="4 12">Belongs to the GMC oxidoreductase family.</text>
</comment>
<gene>
    <name evidence="16" type="primary">FAO4A</name>
    <name evidence="16" type="ORF">A0J61_04825</name>
</gene>
<proteinExistence type="inferred from homology"/>
<dbReference type="GO" id="GO:0046577">
    <property type="term" value="F:long-chain-alcohol oxidase activity"/>
    <property type="evidence" value="ECO:0007669"/>
    <property type="project" value="UniProtKB-EC"/>
</dbReference>
<keyword evidence="9" id="KW-1133">Transmembrane helix</keyword>
<dbReference type="PANTHER" id="PTHR46056">
    <property type="entry name" value="LONG-CHAIN-ALCOHOL OXIDASE"/>
    <property type="match status" value="1"/>
</dbReference>
<evidence type="ECO:0000256" key="11">
    <source>
        <dbReference type="ARBA" id="ARBA00023136"/>
    </source>
</evidence>
<sequence>MPPLYLNETQRKTLNAILDAFIAPLSSEEQKVFRGKLKQSSCNLSETQVSAMASISATSLGILPIVIKKLENISKDKQDGFLQILTLLSTRPGSFLMTGSWTPLMDLDSQRRQEIMYSWKTSSLRAFRLLFKTFSSLSLFVAYNQTNSPLNDCIGFDAAHGDSFFENHPDYSPIEHARLPMMTTQEALRGPLKFDAVVVGSGAGGGVAAAVLAKQGLSVLVIERGKYYHQSEMDPFEEAAYDKMYDTGSSINSENGTIDCLSGATLGGGTAVNYLVSLKPQHFVREEWARTGLDYFISPEFNQDLDTVFNRIGASQENVLATKANQKFEKGCKELGYPIEMVYVNTKGLPHHCSRCMYGCRSGIKQSTANTWLQDAHQHGAFFLDRTEVTQVLTDRQKAIGVECIVHDSQKKIVINASRVIVACGALRTPSLLRASGLSNRNIGKHLRLQPIMFGFALFDEEIRQTEGPLITRVSDVDGDAKIEEGLVLPGALASRLPWRNAAEHKQLMLRHQHVLSLINVVRDQDSEGTVLPGSNPAFEFKLGKGDEQRLITCLERNMKVMAAAGARELHTMQPNIEPFIFEADEESRIDNPRFKKWIEALKKAGITPISAGLVSVHQLGSCRMGVSPKVSAVKPTGETWEVKNLYVADGSLLPTAVGVNPMVTIEALALKVARHAAQSSARL</sequence>
<reference evidence="16 17" key="1">
    <citation type="submission" date="2016-03" db="EMBL/GenBank/DDBJ databases">
        <title>Choanephora cucurbitarum.</title>
        <authorList>
            <person name="Min B."/>
            <person name="Park H."/>
            <person name="Park J.-H."/>
            <person name="Shin H.-D."/>
            <person name="Choi I.-G."/>
        </authorList>
    </citation>
    <scope>NUCLEOTIDE SEQUENCE [LARGE SCALE GENOMIC DNA]</scope>
    <source>
        <strain evidence="16 17">KUS-F28377</strain>
    </source>
</reference>
<evidence type="ECO:0000256" key="12">
    <source>
        <dbReference type="PIRNR" id="PIRNR028937"/>
    </source>
</evidence>
<keyword evidence="17" id="KW-1185">Reference proteome</keyword>
<dbReference type="Pfam" id="PF05199">
    <property type="entry name" value="GMC_oxred_C"/>
    <property type="match status" value="1"/>
</dbReference>
<evidence type="ECO:0000313" key="17">
    <source>
        <dbReference type="Proteomes" id="UP000093000"/>
    </source>
</evidence>
<evidence type="ECO:0000256" key="1">
    <source>
        <dbReference type="ARBA" id="ARBA00000920"/>
    </source>
</evidence>
<evidence type="ECO:0000256" key="5">
    <source>
        <dbReference type="ARBA" id="ARBA00013125"/>
    </source>
</evidence>
<feature type="domain" description="Glucose-methanol-choline oxidoreductase N-terminal" evidence="14">
    <location>
        <begin position="241"/>
        <end position="451"/>
    </location>
</feature>
<dbReference type="EC" id="1.1.3.20" evidence="5 12"/>
<dbReference type="InterPro" id="IPR036188">
    <property type="entry name" value="FAD/NAD-bd_sf"/>
</dbReference>
<evidence type="ECO:0000256" key="6">
    <source>
        <dbReference type="ARBA" id="ARBA00022630"/>
    </source>
</evidence>
<organism evidence="16 17">
    <name type="scientific">Choanephora cucurbitarum</name>
    <dbReference type="NCBI Taxonomy" id="101091"/>
    <lineage>
        <taxon>Eukaryota</taxon>
        <taxon>Fungi</taxon>
        <taxon>Fungi incertae sedis</taxon>
        <taxon>Mucoromycota</taxon>
        <taxon>Mucoromycotina</taxon>
        <taxon>Mucoromycetes</taxon>
        <taxon>Mucorales</taxon>
        <taxon>Mucorineae</taxon>
        <taxon>Choanephoraceae</taxon>
        <taxon>Choanephoroideae</taxon>
        <taxon>Choanephora</taxon>
    </lineage>
</organism>
<evidence type="ECO:0000259" key="15">
    <source>
        <dbReference type="Pfam" id="PF05199"/>
    </source>
</evidence>
<accession>A0A1C7NDF1</accession>
<dbReference type="EMBL" id="LUGH01000244">
    <property type="protein sequence ID" value="OBZ87132.1"/>
    <property type="molecule type" value="Genomic_DNA"/>
</dbReference>
<feature type="domain" description="Glucose-methanol-choline oxidoreductase C-terminal" evidence="15">
    <location>
        <begin position="538"/>
        <end position="670"/>
    </location>
</feature>
<evidence type="ECO:0000256" key="4">
    <source>
        <dbReference type="ARBA" id="ARBA00010790"/>
    </source>
</evidence>
<dbReference type="Pfam" id="PF00732">
    <property type="entry name" value="GMC_oxred_N"/>
    <property type="match status" value="1"/>
</dbReference>
<comment type="function">
    <text evidence="2">Long-chain fatty alcohol oxidase involved in the omega-oxidation pathway of lipid degradation.</text>
</comment>
<keyword evidence="7" id="KW-0812">Transmembrane</keyword>
<evidence type="ECO:0000256" key="13">
    <source>
        <dbReference type="PIRSR" id="PIRSR028937-1"/>
    </source>
</evidence>
<protein>
    <recommendedName>
        <fullName evidence="5 12">Long-chain-alcohol oxidase</fullName>
        <ecNumber evidence="5 12">1.1.3.20</ecNumber>
    </recommendedName>
</protein>
<comment type="catalytic activity">
    <reaction evidence="1 12">
        <text>a long-chain primary fatty alcohol + O2 = a long-chain fatty aldehyde + H2O2</text>
        <dbReference type="Rhea" id="RHEA:22756"/>
        <dbReference type="ChEBI" id="CHEBI:15379"/>
        <dbReference type="ChEBI" id="CHEBI:16240"/>
        <dbReference type="ChEBI" id="CHEBI:17176"/>
        <dbReference type="ChEBI" id="CHEBI:77396"/>
        <dbReference type="EC" id="1.1.3.20"/>
    </reaction>
</comment>
<dbReference type="Pfam" id="PF13450">
    <property type="entry name" value="NAD_binding_8"/>
    <property type="match status" value="1"/>
</dbReference>
<evidence type="ECO:0000256" key="3">
    <source>
        <dbReference type="ARBA" id="ARBA00004370"/>
    </source>
</evidence>
<evidence type="ECO:0000256" key="10">
    <source>
        <dbReference type="ARBA" id="ARBA00023002"/>
    </source>
</evidence>
<dbReference type="PANTHER" id="PTHR46056:SF12">
    <property type="entry name" value="LONG-CHAIN-ALCOHOL OXIDASE"/>
    <property type="match status" value="1"/>
</dbReference>
<keyword evidence="6" id="KW-0285">Flavoprotein</keyword>
<evidence type="ECO:0000256" key="7">
    <source>
        <dbReference type="ARBA" id="ARBA00022692"/>
    </source>
</evidence>
<evidence type="ECO:0000313" key="16">
    <source>
        <dbReference type="EMBL" id="OBZ87132.1"/>
    </source>
</evidence>
<dbReference type="PIRSF" id="PIRSF028937">
    <property type="entry name" value="Lg_Ch_AO"/>
    <property type="match status" value="1"/>
</dbReference>
<dbReference type="STRING" id="101091.A0A1C7NDF1"/>
<evidence type="ECO:0000259" key="14">
    <source>
        <dbReference type="Pfam" id="PF00732"/>
    </source>
</evidence>
<dbReference type="AlphaFoldDB" id="A0A1C7NDF1"/>
<feature type="active site" description="Proton acceptor" evidence="13">
    <location>
        <position position="618"/>
    </location>
</feature>
<dbReference type="OrthoDB" id="269227at2759"/>
<evidence type="ECO:0000256" key="2">
    <source>
        <dbReference type="ARBA" id="ARBA00003842"/>
    </source>
</evidence>
<name>A0A1C7NDF1_9FUNG</name>
<dbReference type="InParanoid" id="A0A1C7NDF1"/>
<keyword evidence="11" id="KW-0472">Membrane</keyword>
<dbReference type="Gene3D" id="3.50.50.60">
    <property type="entry name" value="FAD/NAD(P)-binding domain"/>
    <property type="match status" value="2"/>
</dbReference>
<comment type="subcellular location">
    <subcellularLocation>
        <location evidence="3">Membrane</location>
    </subcellularLocation>
</comment>
<evidence type="ECO:0000256" key="9">
    <source>
        <dbReference type="ARBA" id="ARBA00022989"/>
    </source>
</evidence>
<dbReference type="GO" id="GO:0050660">
    <property type="term" value="F:flavin adenine dinucleotide binding"/>
    <property type="evidence" value="ECO:0007669"/>
    <property type="project" value="InterPro"/>
</dbReference>
<dbReference type="GO" id="GO:0016020">
    <property type="term" value="C:membrane"/>
    <property type="evidence" value="ECO:0007669"/>
    <property type="project" value="UniProtKB-SubCell"/>
</dbReference>
<dbReference type="InterPro" id="IPR012400">
    <property type="entry name" value="Long_Oxdase"/>
</dbReference>
<dbReference type="Proteomes" id="UP000093000">
    <property type="component" value="Unassembled WGS sequence"/>
</dbReference>
<comment type="caution">
    <text evidence="16">The sequence shown here is derived from an EMBL/GenBank/DDBJ whole genome shotgun (WGS) entry which is preliminary data.</text>
</comment>
<evidence type="ECO:0000256" key="8">
    <source>
        <dbReference type="ARBA" id="ARBA00022827"/>
    </source>
</evidence>
<keyword evidence="10 12" id="KW-0560">Oxidoreductase</keyword>
<dbReference type="InterPro" id="IPR007867">
    <property type="entry name" value="GMC_OxRtase_C"/>
</dbReference>